<name>B6HAY9_PENRW</name>
<accession>B6HAY9</accession>
<evidence type="ECO:0000259" key="1">
    <source>
        <dbReference type="Pfam" id="PF25416"/>
    </source>
</evidence>
<evidence type="ECO:0000313" key="2">
    <source>
        <dbReference type="EMBL" id="CAP79353.1"/>
    </source>
</evidence>
<dbReference type="EMBL" id="AM920432">
    <property type="protein sequence ID" value="CAP79353.1"/>
    <property type="molecule type" value="Genomic_DNA"/>
</dbReference>
<dbReference type="AlphaFoldDB" id="B6HAY9"/>
<dbReference type="Pfam" id="PF25416">
    <property type="entry name" value="GRHL1_C"/>
    <property type="match status" value="1"/>
</dbReference>
<evidence type="ECO:0000313" key="3">
    <source>
        <dbReference type="Proteomes" id="UP000000724"/>
    </source>
</evidence>
<dbReference type="Proteomes" id="UP000000724">
    <property type="component" value="Contig Pc00c17"/>
</dbReference>
<sequence length="134" mass="15802">MEKRRFSGSISQSNCLRLKASRQSAIVQHEAQVAPSRRPVACFYIRFPDNYFHHVIYIPERTICELRDQIMRKVQVRTRTIFHRNGAGPNILVDNEFVRQFPDRQVMIAEFLDTVNIDRDIDVTLKYQGIRHLS</sequence>
<dbReference type="HOGENOM" id="CLU_1896906_0_0_1"/>
<dbReference type="InterPro" id="IPR057520">
    <property type="entry name" value="GRHL1/CP2_C"/>
</dbReference>
<proteinExistence type="predicted"/>
<dbReference type="VEuPathDB" id="FungiDB:PCH_Pc17g00660"/>
<protein>
    <submittedName>
        <fullName evidence="2">Pc17g00660 protein</fullName>
    </submittedName>
</protein>
<feature type="domain" description="GRHL1/CP2 C-terminal" evidence="1">
    <location>
        <begin position="40"/>
        <end position="126"/>
    </location>
</feature>
<gene>
    <name evidence="2" type="ORF">Pc17g00660</name>
    <name evidence="2" type="ORF">PCH_Pc17g00660</name>
</gene>
<reference evidence="2 3" key="1">
    <citation type="journal article" date="2008" name="Nat. Biotechnol.">
        <title>Genome sequencing and analysis of the filamentous fungus Penicillium chrysogenum.</title>
        <authorList>
            <person name="van den Berg M.A."/>
            <person name="Albang R."/>
            <person name="Albermann K."/>
            <person name="Badger J.H."/>
            <person name="Daran J.-M."/>
            <person name="Driessen A.J.M."/>
            <person name="Garcia-Estrada C."/>
            <person name="Fedorova N.D."/>
            <person name="Harris D.M."/>
            <person name="Heijne W.H.M."/>
            <person name="Joardar V.S."/>
            <person name="Kiel J.A.K.W."/>
            <person name="Kovalchuk A."/>
            <person name="Martin J.F."/>
            <person name="Nierman W.C."/>
            <person name="Nijland J.G."/>
            <person name="Pronk J.T."/>
            <person name="Roubos J.A."/>
            <person name="van der Klei I.J."/>
            <person name="van Peij N.N.M.E."/>
            <person name="Veenhuis M."/>
            <person name="von Doehren H."/>
            <person name="Wagner C."/>
            <person name="Wortman J.R."/>
            <person name="Bovenberg R.A.L."/>
        </authorList>
    </citation>
    <scope>NUCLEOTIDE SEQUENCE [LARGE SCALE GENOMIC DNA]</scope>
    <source>
        <strain evidence="3">ATCC 28089 / DSM 1075 / NRRL 1951 / Wisconsin 54-1255</strain>
    </source>
</reference>
<organism evidence="2 3">
    <name type="scientific">Penicillium rubens (strain ATCC 28089 / DSM 1075 / NRRL 1951 / Wisconsin 54-1255)</name>
    <name type="common">Penicillium chrysogenum</name>
    <dbReference type="NCBI Taxonomy" id="500485"/>
    <lineage>
        <taxon>Eukaryota</taxon>
        <taxon>Fungi</taxon>
        <taxon>Dikarya</taxon>
        <taxon>Ascomycota</taxon>
        <taxon>Pezizomycotina</taxon>
        <taxon>Eurotiomycetes</taxon>
        <taxon>Eurotiomycetidae</taxon>
        <taxon>Eurotiales</taxon>
        <taxon>Aspergillaceae</taxon>
        <taxon>Penicillium</taxon>
        <taxon>Penicillium chrysogenum species complex</taxon>
    </lineage>
</organism>
<dbReference type="OrthoDB" id="9996779at2759"/>
<dbReference type="BioCyc" id="PCHR:PC17G00660-MONOMER"/>
<keyword evidence="3" id="KW-1185">Reference proteome</keyword>